<keyword evidence="2" id="KW-0812">Transmembrane</keyword>
<accession>A0A419SH38</accession>
<feature type="compositionally biased region" description="Polar residues" evidence="1">
    <location>
        <begin position="65"/>
        <end position="79"/>
    </location>
</feature>
<reference evidence="3 4" key="1">
    <citation type="submission" date="2016-08" db="EMBL/GenBank/DDBJ databases">
        <title>Novel Firmicute Genomes.</title>
        <authorList>
            <person name="Poppleton D.I."/>
            <person name="Gribaldo S."/>
        </authorList>
    </citation>
    <scope>NUCLEOTIDE SEQUENCE [LARGE SCALE GENOMIC DNA]</scope>
    <source>
        <strain evidence="3 4">RAOx-1</strain>
    </source>
</reference>
<name>A0A419SH38_9BACL</name>
<feature type="compositionally biased region" description="Basic and acidic residues" evidence="1">
    <location>
        <begin position="1"/>
        <end position="37"/>
    </location>
</feature>
<dbReference type="EMBL" id="MCHY01000009">
    <property type="protein sequence ID" value="RKD23096.1"/>
    <property type="molecule type" value="Genomic_DNA"/>
</dbReference>
<evidence type="ECO:0000313" key="3">
    <source>
        <dbReference type="EMBL" id="RKD23096.1"/>
    </source>
</evidence>
<comment type="caution">
    <text evidence="3">The sequence shown here is derived from an EMBL/GenBank/DDBJ whole genome shotgun (WGS) entry which is preliminary data.</text>
</comment>
<keyword evidence="2" id="KW-1133">Transmembrane helix</keyword>
<evidence type="ECO:0000256" key="1">
    <source>
        <dbReference type="SAM" id="MobiDB-lite"/>
    </source>
</evidence>
<feature type="transmembrane region" description="Helical" evidence="2">
    <location>
        <begin position="130"/>
        <end position="152"/>
    </location>
</feature>
<dbReference type="InterPro" id="IPR024596">
    <property type="entry name" value="RNApol_su_b/EpuA"/>
</dbReference>
<evidence type="ECO:0008006" key="5">
    <source>
        <dbReference type="Google" id="ProtNLM"/>
    </source>
</evidence>
<gene>
    <name evidence="3" type="ORF">BEP19_12790</name>
</gene>
<dbReference type="Pfam" id="PF11772">
    <property type="entry name" value="EpuA"/>
    <property type="match status" value="1"/>
</dbReference>
<feature type="compositionally biased region" description="Low complexity" evidence="1">
    <location>
        <begin position="51"/>
        <end position="64"/>
    </location>
</feature>
<proteinExistence type="predicted"/>
<dbReference type="OrthoDB" id="2990424at2"/>
<evidence type="ECO:0000256" key="2">
    <source>
        <dbReference type="SAM" id="Phobius"/>
    </source>
</evidence>
<dbReference type="RefSeq" id="WP_120190585.1">
    <property type="nucleotide sequence ID" value="NZ_MCHY01000009.1"/>
</dbReference>
<keyword evidence="2" id="KW-0472">Membrane</keyword>
<evidence type="ECO:0000313" key="4">
    <source>
        <dbReference type="Proteomes" id="UP000284219"/>
    </source>
</evidence>
<protein>
    <recommendedName>
        <fullName evidence="5">DNA-directed RNA polymerase subunit beta</fullName>
    </recommendedName>
</protein>
<feature type="region of interest" description="Disordered" evidence="1">
    <location>
        <begin position="1"/>
        <end position="114"/>
    </location>
</feature>
<dbReference type="AlphaFoldDB" id="A0A419SH38"/>
<dbReference type="Proteomes" id="UP000284219">
    <property type="component" value="Unassembled WGS sequence"/>
</dbReference>
<keyword evidence="4" id="KW-1185">Reference proteome</keyword>
<sequence length="176" mass="19050">MEQKKGSKHEETIIYDKTTEQKTREFRVDRRQAAKEDVADDEGSNSPDQPASANAASRPAAFSSDAASSLTANSSQEQTVGRRDGEEDVGTTTTDGVTSIAGEETQSEPLSRKGKRAIKNLRKASRRKKAAIAFGLLIASGLFGLVVGYSVIGKGSFLDAFNPATYKHMYNLVFQQ</sequence>
<organism evidence="3 4">
    <name type="scientific">Ammoniphilus oxalaticus</name>
    <dbReference type="NCBI Taxonomy" id="66863"/>
    <lineage>
        <taxon>Bacteria</taxon>
        <taxon>Bacillati</taxon>
        <taxon>Bacillota</taxon>
        <taxon>Bacilli</taxon>
        <taxon>Bacillales</taxon>
        <taxon>Paenibacillaceae</taxon>
        <taxon>Aneurinibacillus group</taxon>
        <taxon>Ammoniphilus</taxon>
    </lineage>
</organism>